<keyword evidence="4" id="KW-0804">Transcription</keyword>
<evidence type="ECO:0000256" key="4">
    <source>
        <dbReference type="ARBA" id="ARBA00023163"/>
    </source>
</evidence>
<dbReference type="PANTHER" id="PTHR43133">
    <property type="entry name" value="RNA POLYMERASE ECF-TYPE SIGMA FACTO"/>
    <property type="match status" value="1"/>
</dbReference>
<evidence type="ECO:0000259" key="6">
    <source>
        <dbReference type="Pfam" id="PF08281"/>
    </source>
</evidence>
<accession>A0A417YSS3</accession>
<dbReference type="GO" id="GO:0003677">
    <property type="term" value="F:DNA binding"/>
    <property type="evidence" value="ECO:0007669"/>
    <property type="project" value="InterPro"/>
</dbReference>
<comment type="similarity">
    <text evidence="1">Belongs to the sigma-70 factor family. ECF subfamily.</text>
</comment>
<dbReference type="InterPro" id="IPR014284">
    <property type="entry name" value="RNA_pol_sigma-70_dom"/>
</dbReference>
<dbReference type="CDD" id="cd06171">
    <property type="entry name" value="Sigma70_r4"/>
    <property type="match status" value="1"/>
</dbReference>
<evidence type="ECO:0000256" key="2">
    <source>
        <dbReference type="ARBA" id="ARBA00023015"/>
    </source>
</evidence>
<evidence type="ECO:0000313" key="7">
    <source>
        <dbReference type="EMBL" id="RHW39041.1"/>
    </source>
</evidence>
<dbReference type="InterPro" id="IPR013249">
    <property type="entry name" value="RNA_pol_sigma70_r4_t2"/>
</dbReference>
<keyword evidence="3" id="KW-0731">Sigma factor</keyword>
<dbReference type="Gene3D" id="1.10.10.10">
    <property type="entry name" value="Winged helix-like DNA-binding domain superfamily/Winged helix DNA-binding domain"/>
    <property type="match status" value="1"/>
</dbReference>
<dbReference type="Pfam" id="PF08281">
    <property type="entry name" value="Sigma70_r4_2"/>
    <property type="match status" value="1"/>
</dbReference>
<dbReference type="Pfam" id="PF04542">
    <property type="entry name" value="Sigma70_r2"/>
    <property type="match status" value="1"/>
</dbReference>
<dbReference type="AlphaFoldDB" id="A0A417YSS3"/>
<proteinExistence type="inferred from homology"/>
<keyword evidence="2" id="KW-0805">Transcription regulation</keyword>
<gene>
    <name evidence="7" type="ORF">D1B31_13845</name>
</gene>
<dbReference type="InterPro" id="IPR013325">
    <property type="entry name" value="RNA_pol_sigma_r2"/>
</dbReference>
<evidence type="ECO:0000256" key="3">
    <source>
        <dbReference type="ARBA" id="ARBA00023082"/>
    </source>
</evidence>
<sequence>MEKDEFLNDLMDRYGTAILHLAYSFARNRQTAEDLSQEIFIKCYENLDRFRRDSGVQTWLYRIAVNHCKDYVKSWHYRKVHASEFIASLLKGQQDCAETQYFLKEEQDELIEAVFQLPVKYKEVIILAYFHDLTMKEISEVCGVNINTVKSRAAKSKVLLKQILLERSAMNGGTVTGSKDKDAQGRIV</sequence>
<reference evidence="7 8" key="1">
    <citation type="journal article" date="2017" name="Int. J. Syst. Evol. Microbiol.">
        <title>Bacillus notoginsengisoli sp. nov., a novel bacterium isolated from the rhizosphere of Panax notoginseng.</title>
        <authorList>
            <person name="Zhang M.Y."/>
            <person name="Cheng J."/>
            <person name="Cai Y."/>
            <person name="Zhang T.Y."/>
            <person name="Wu Y.Y."/>
            <person name="Manikprabhu D."/>
            <person name="Li W.J."/>
            <person name="Zhang Y.X."/>
        </authorList>
    </citation>
    <scope>NUCLEOTIDE SEQUENCE [LARGE SCALE GENOMIC DNA]</scope>
    <source>
        <strain evidence="7 8">JCM 30743</strain>
    </source>
</reference>
<comment type="caution">
    <text evidence="7">The sequence shown here is derived from an EMBL/GenBank/DDBJ whole genome shotgun (WGS) entry which is preliminary data.</text>
</comment>
<dbReference type="Gene3D" id="1.10.1740.10">
    <property type="match status" value="1"/>
</dbReference>
<dbReference type="EMBL" id="QWEG01000008">
    <property type="protein sequence ID" value="RHW39041.1"/>
    <property type="molecule type" value="Genomic_DNA"/>
</dbReference>
<dbReference type="SUPFAM" id="SSF88659">
    <property type="entry name" value="Sigma3 and sigma4 domains of RNA polymerase sigma factors"/>
    <property type="match status" value="1"/>
</dbReference>
<dbReference type="InterPro" id="IPR039425">
    <property type="entry name" value="RNA_pol_sigma-70-like"/>
</dbReference>
<dbReference type="InterPro" id="IPR013324">
    <property type="entry name" value="RNA_pol_sigma_r3/r4-like"/>
</dbReference>
<dbReference type="GO" id="GO:0006352">
    <property type="term" value="P:DNA-templated transcription initiation"/>
    <property type="evidence" value="ECO:0007669"/>
    <property type="project" value="InterPro"/>
</dbReference>
<feature type="domain" description="RNA polymerase sigma factor 70 region 4 type 2" evidence="6">
    <location>
        <begin position="108"/>
        <end position="157"/>
    </location>
</feature>
<dbReference type="SUPFAM" id="SSF88946">
    <property type="entry name" value="Sigma2 domain of RNA polymerase sigma factors"/>
    <property type="match status" value="1"/>
</dbReference>
<evidence type="ECO:0000313" key="8">
    <source>
        <dbReference type="Proteomes" id="UP000284416"/>
    </source>
</evidence>
<dbReference type="NCBIfam" id="NF006930">
    <property type="entry name" value="PRK09415.1"/>
    <property type="match status" value="1"/>
</dbReference>
<name>A0A417YSS3_9BACI</name>
<dbReference type="OrthoDB" id="9794508at2"/>
<evidence type="ECO:0000259" key="5">
    <source>
        <dbReference type="Pfam" id="PF04542"/>
    </source>
</evidence>
<dbReference type="Proteomes" id="UP000284416">
    <property type="component" value="Unassembled WGS sequence"/>
</dbReference>
<dbReference type="InterPro" id="IPR007627">
    <property type="entry name" value="RNA_pol_sigma70_r2"/>
</dbReference>
<keyword evidence="8" id="KW-1185">Reference proteome</keyword>
<dbReference type="InterPro" id="IPR036388">
    <property type="entry name" value="WH-like_DNA-bd_sf"/>
</dbReference>
<dbReference type="RefSeq" id="WP_118921373.1">
    <property type="nucleotide sequence ID" value="NZ_QWEG01000008.1"/>
</dbReference>
<evidence type="ECO:0000256" key="1">
    <source>
        <dbReference type="ARBA" id="ARBA00010641"/>
    </source>
</evidence>
<protein>
    <submittedName>
        <fullName evidence="7">Sigma-70 family RNA polymerase sigma factor</fullName>
    </submittedName>
</protein>
<dbReference type="PANTHER" id="PTHR43133:SF60">
    <property type="entry name" value="RNA POLYMERASE SIGMA FACTOR SIGV"/>
    <property type="match status" value="1"/>
</dbReference>
<feature type="domain" description="RNA polymerase sigma-70 region 2" evidence="5">
    <location>
        <begin position="10"/>
        <end position="74"/>
    </location>
</feature>
<organism evidence="7 8">
    <name type="scientific">Neobacillus notoginsengisoli</name>
    <dbReference type="NCBI Taxonomy" id="1578198"/>
    <lineage>
        <taxon>Bacteria</taxon>
        <taxon>Bacillati</taxon>
        <taxon>Bacillota</taxon>
        <taxon>Bacilli</taxon>
        <taxon>Bacillales</taxon>
        <taxon>Bacillaceae</taxon>
        <taxon>Neobacillus</taxon>
    </lineage>
</organism>
<dbReference type="GO" id="GO:0016987">
    <property type="term" value="F:sigma factor activity"/>
    <property type="evidence" value="ECO:0007669"/>
    <property type="project" value="UniProtKB-KW"/>
</dbReference>
<dbReference type="NCBIfam" id="TIGR02937">
    <property type="entry name" value="sigma70-ECF"/>
    <property type="match status" value="1"/>
</dbReference>